<feature type="compositionally biased region" description="Gly residues" evidence="1">
    <location>
        <begin position="33"/>
        <end position="47"/>
    </location>
</feature>
<gene>
    <name evidence="2" type="ORF">HEB94_004714</name>
</gene>
<evidence type="ECO:0000313" key="2">
    <source>
        <dbReference type="EMBL" id="MBE1607866.1"/>
    </source>
</evidence>
<organism evidence="2 3">
    <name type="scientific">Actinopolymorpha pittospori</name>
    <dbReference type="NCBI Taxonomy" id="648752"/>
    <lineage>
        <taxon>Bacteria</taxon>
        <taxon>Bacillati</taxon>
        <taxon>Actinomycetota</taxon>
        <taxon>Actinomycetes</taxon>
        <taxon>Propionibacteriales</taxon>
        <taxon>Actinopolymorphaceae</taxon>
        <taxon>Actinopolymorpha</taxon>
    </lineage>
</organism>
<comment type="caution">
    <text evidence="2">The sequence shown here is derived from an EMBL/GenBank/DDBJ whole genome shotgun (WGS) entry which is preliminary data.</text>
</comment>
<accession>A0A927MVW1</accession>
<dbReference type="EMBL" id="JADBEM010000001">
    <property type="protein sequence ID" value="MBE1607866.1"/>
    <property type="molecule type" value="Genomic_DNA"/>
</dbReference>
<feature type="region of interest" description="Disordered" evidence="1">
    <location>
        <begin position="33"/>
        <end position="61"/>
    </location>
</feature>
<dbReference type="Proteomes" id="UP000638648">
    <property type="component" value="Unassembled WGS sequence"/>
</dbReference>
<evidence type="ECO:0000256" key="1">
    <source>
        <dbReference type="SAM" id="MobiDB-lite"/>
    </source>
</evidence>
<dbReference type="RefSeq" id="WP_192751743.1">
    <property type="nucleotide sequence ID" value="NZ_BAABJL010000040.1"/>
</dbReference>
<protein>
    <submittedName>
        <fullName evidence="2">Uncharacterized protein</fullName>
    </submittedName>
</protein>
<reference evidence="2" key="1">
    <citation type="submission" date="2020-10" db="EMBL/GenBank/DDBJ databases">
        <title>Sequencing the genomes of 1000 actinobacteria strains.</title>
        <authorList>
            <person name="Klenk H.-P."/>
        </authorList>
    </citation>
    <scope>NUCLEOTIDE SEQUENCE</scope>
    <source>
        <strain evidence="2">DSM 45354</strain>
    </source>
</reference>
<evidence type="ECO:0000313" key="3">
    <source>
        <dbReference type="Proteomes" id="UP000638648"/>
    </source>
</evidence>
<sequence length="466" mass="48376">MNMSKWSWKQVLIVTVVALALISVGRSVLPGGGGKGSVDLTGRGGPGSNSSSSEKGAQVEVPEVKKPTKIVQFNGRKVPVGAGPVAILNPALAKPGGQVGVNASGFDKGARVRVLLSTGKKKTARVVATAKVNRDGVINANFTYPVGVANSAGRQTVTVVQDGSTSKVAKADLSAQSGVGLVTLSDEVGQPGTPLTIDAEGFSPNEAIKVYWGRITGTPTTTLRADSAGKIQHASLRVGVGAIGDNTIILIGTKSKTTAMAPFQLLRQYPMVLTKPFAARGNSTIKIVGRGFAPNERVLGYFGKATGTPVMTMRASEQGTIGGVAFKVPYGLFGRYSLIFVGEQSRASTKAGFAAMPFNPTVRTSTWGGLPGTMLNFYAKGFAPNEAVHVYVQDELVAAFRVNSAGSALAAGTYTIPADAYGKVVFKLRGAKSKGVGTATVTVDKSEGKVHLPPQKKYKLPPDLKN</sequence>
<name>A0A927MVW1_9ACTN</name>
<dbReference type="AlphaFoldDB" id="A0A927MVW1"/>
<proteinExistence type="predicted"/>
<keyword evidence="3" id="KW-1185">Reference proteome</keyword>